<evidence type="ECO:0000256" key="1">
    <source>
        <dbReference type="ARBA" id="ARBA00022741"/>
    </source>
</evidence>
<dbReference type="Proteomes" id="UP000789375">
    <property type="component" value="Unassembled WGS sequence"/>
</dbReference>
<name>A0A9N8ZBR5_FUNMO</name>
<dbReference type="Pfam" id="PF00012">
    <property type="entry name" value="HSP70"/>
    <property type="match status" value="1"/>
</dbReference>
<keyword evidence="1" id="KW-0547">Nucleotide-binding</keyword>
<evidence type="ECO:0000313" key="4">
    <source>
        <dbReference type="Proteomes" id="UP000789375"/>
    </source>
</evidence>
<gene>
    <name evidence="3" type="ORF">FMOSSE_LOCUS3316</name>
</gene>
<dbReference type="GO" id="GO:0140662">
    <property type="term" value="F:ATP-dependent protein folding chaperone"/>
    <property type="evidence" value="ECO:0007669"/>
    <property type="project" value="InterPro"/>
</dbReference>
<accession>A0A9N8ZBR5</accession>
<sequence>MITKERFSALASNINNKTRLFVEALHIGFHGYEDRSVLWNISPLPLSPSPSDNTWILIKDQDVEAIISDNLIDNVLVMGKRAYTKDTILLGELKLSEINPIPKGVSQIEVTFEVQTVSAADNKIGILII</sequence>
<keyword evidence="4" id="KW-1185">Reference proteome</keyword>
<evidence type="ECO:0000256" key="2">
    <source>
        <dbReference type="ARBA" id="ARBA00022840"/>
    </source>
</evidence>
<comment type="caution">
    <text evidence="3">The sequence shown here is derived from an EMBL/GenBank/DDBJ whole genome shotgun (WGS) entry which is preliminary data.</text>
</comment>
<dbReference type="InterPro" id="IPR029047">
    <property type="entry name" value="HSP70_peptide-bd_sf"/>
</dbReference>
<dbReference type="AlphaFoldDB" id="A0A9N8ZBR5"/>
<proteinExistence type="predicted"/>
<dbReference type="SUPFAM" id="SSF100920">
    <property type="entry name" value="Heat shock protein 70kD (HSP70), peptide-binding domain"/>
    <property type="match status" value="1"/>
</dbReference>
<dbReference type="GO" id="GO:0005524">
    <property type="term" value="F:ATP binding"/>
    <property type="evidence" value="ECO:0007669"/>
    <property type="project" value="UniProtKB-KW"/>
</dbReference>
<organism evidence="3 4">
    <name type="scientific">Funneliformis mosseae</name>
    <name type="common">Endomycorrhizal fungus</name>
    <name type="synonym">Glomus mosseae</name>
    <dbReference type="NCBI Taxonomy" id="27381"/>
    <lineage>
        <taxon>Eukaryota</taxon>
        <taxon>Fungi</taxon>
        <taxon>Fungi incertae sedis</taxon>
        <taxon>Mucoromycota</taxon>
        <taxon>Glomeromycotina</taxon>
        <taxon>Glomeromycetes</taxon>
        <taxon>Glomerales</taxon>
        <taxon>Glomeraceae</taxon>
        <taxon>Funneliformis</taxon>
    </lineage>
</organism>
<evidence type="ECO:0000313" key="3">
    <source>
        <dbReference type="EMBL" id="CAG8486834.1"/>
    </source>
</evidence>
<keyword evidence="2" id="KW-0067">ATP-binding</keyword>
<dbReference type="Gene3D" id="2.60.34.10">
    <property type="entry name" value="Substrate Binding Domain Of DNAk, Chain A, domain 1"/>
    <property type="match status" value="1"/>
</dbReference>
<reference evidence="3" key="1">
    <citation type="submission" date="2021-06" db="EMBL/GenBank/DDBJ databases">
        <authorList>
            <person name="Kallberg Y."/>
            <person name="Tangrot J."/>
            <person name="Rosling A."/>
        </authorList>
    </citation>
    <scope>NUCLEOTIDE SEQUENCE</scope>
    <source>
        <strain evidence="3">87-6 pot B 2015</strain>
    </source>
</reference>
<dbReference type="InterPro" id="IPR013126">
    <property type="entry name" value="Hsp_70_fam"/>
</dbReference>
<dbReference type="EMBL" id="CAJVPP010000483">
    <property type="protein sequence ID" value="CAG8486834.1"/>
    <property type="molecule type" value="Genomic_DNA"/>
</dbReference>
<protein>
    <submittedName>
        <fullName evidence="3">2347_t:CDS:1</fullName>
    </submittedName>
</protein>